<dbReference type="RefSeq" id="WP_113031292.1">
    <property type="nucleotide sequence ID" value="NZ_QMFB01000006.1"/>
</dbReference>
<reference evidence="1 2" key="1">
    <citation type="journal article" date="2009" name="Int. J. Syst. Evol. Microbiol.">
        <title>Paenibacillus contaminans sp. nov., isolated from a contaminated laboratory plate.</title>
        <authorList>
            <person name="Chou J.H."/>
            <person name="Lee J.H."/>
            <person name="Lin M.C."/>
            <person name="Chang P.S."/>
            <person name="Arun A.B."/>
            <person name="Young C.C."/>
            <person name="Chen W.M."/>
        </authorList>
    </citation>
    <scope>NUCLEOTIDE SEQUENCE [LARGE SCALE GENOMIC DNA]</scope>
    <source>
        <strain evidence="1 2">CKOBP-6</strain>
    </source>
</reference>
<accession>A0A329MN14</accession>
<dbReference type="Gene3D" id="1.50.10.10">
    <property type="match status" value="1"/>
</dbReference>
<protein>
    <submittedName>
        <fullName evidence="1">Uncharacterized protein</fullName>
    </submittedName>
</protein>
<keyword evidence="2" id="KW-1185">Reference proteome</keyword>
<dbReference type="EMBL" id="QMFB01000006">
    <property type="protein sequence ID" value="RAV21012.1"/>
    <property type="molecule type" value="Genomic_DNA"/>
</dbReference>
<organism evidence="1 2">
    <name type="scientific">Paenibacillus contaminans</name>
    <dbReference type="NCBI Taxonomy" id="450362"/>
    <lineage>
        <taxon>Bacteria</taxon>
        <taxon>Bacillati</taxon>
        <taxon>Bacillota</taxon>
        <taxon>Bacilli</taxon>
        <taxon>Bacillales</taxon>
        <taxon>Paenibacillaceae</taxon>
        <taxon>Paenibacillus</taxon>
    </lineage>
</organism>
<evidence type="ECO:0000313" key="1">
    <source>
        <dbReference type="EMBL" id="RAV21012.1"/>
    </source>
</evidence>
<sequence>MIKNRQTEPSWNRISGLFPRTRSKRIYIHPPLSDTLVEIRPDFTVLIKDALGRRGDLRRAHGFLIGDGLGSEPRFFDFQNVEQSLLSPSVPILRSSVKQADYDNCVTSLTVKAADGSLRIHQYLSVTNLHPTQARTGEWYFLNAEASHRDFYRHVNEDYVPYESRSEAWLNGMQLTQKVFEETSGCLMAEDGSTILRYKADPASHVEYAAKAGDYRNVLKFQMLLAPGETKQIHIEIFDTIINKTGNSDMSEEIAKESFLDEQSAIGQSRGIWKNALAGLAEVQVPEAVIQAIFDTAKTNAFQLIAQREDGSALPGQGGFNDYTVVYTWEVANYLRILSRLGAADTVKKTLQYFLSTQTGSIGPEGDIVSPEGSFRAHIFWMNETGSVLGLLADYYFISKDREWLEANLSIILKACDWVSKERNATKIYEVDGTKVAHYGLLPKGRVHDWPDKGYFFLSNAATWQGFALMAAALADIGHPASAQYAAEADDYKLCLLTSVKQATYVLPEDEHVRWISNEVYTKPDVRAAVYAIDGPTYLLDTGLIDASDDIVPEIEYVMRKRYAMSDLFAVKLPEMEDAELGELQETWAGKPIDLYYVNNTEKIWHRTWSLRGEREKALRYFYATMAFSTTLDTMHVHERFSPQLQWLSPWQPNGSGNGRIMEMIMNSLYILEGNKLHILPCIPAEWLDEGKAVQVNGVATFKGAISFRVARSSHNTIDVEMHLPAGIKELSLHLVMKDDYVIQAVEAFRADGQTAEWTGSLSANTLGLTVPPRQLNFQVALSAPDRNGC</sequence>
<dbReference type="OrthoDB" id="5164802at2"/>
<name>A0A329MN14_9BACL</name>
<evidence type="ECO:0000313" key="2">
    <source>
        <dbReference type="Proteomes" id="UP000250369"/>
    </source>
</evidence>
<dbReference type="InterPro" id="IPR012341">
    <property type="entry name" value="6hp_glycosidase-like_sf"/>
</dbReference>
<dbReference type="AlphaFoldDB" id="A0A329MN14"/>
<gene>
    <name evidence="1" type="ORF">DQG23_13080</name>
</gene>
<dbReference type="SUPFAM" id="SSF48208">
    <property type="entry name" value="Six-hairpin glycosidases"/>
    <property type="match status" value="1"/>
</dbReference>
<proteinExistence type="predicted"/>
<dbReference type="Proteomes" id="UP000250369">
    <property type="component" value="Unassembled WGS sequence"/>
</dbReference>
<comment type="caution">
    <text evidence="1">The sequence shown here is derived from an EMBL/GenBank/DDBJ whole genome shotgun (WGS) entry which is preliminary data.</text>
</comment>
<dbReference type="InterPro" id="IPR008928">
    <property type="entry name" value="6-hairpin_glycosidase_sf"/>
</dbReference>
<dbReference type="GO" id="GO:0005975">
    <property type="term" value="P:carbohydrate metabolic process"/>
    <property type="evidence" value="ECO:0007669"/>
    <property type="project" value="InterPro"/>
</dbReference>